<dbReference type="GO" id="GO:0003677">
    <property type="term" value="F:DNA binding"/>
    <property type="evidence" value="ECO:0007669"/>
    <property type="project" value="UniProtKB-KW"/>
</dbReference>
<name>A0A132NSB1_GIAIN</name>
<dbReference type="OrthoDB" id="10252486at2759"/>
<keyword evidence="2" id="KW-0238">DNA-binding</keyword>
<dbReference type="PANTHER" id="PTHR10840">
    <property type="entry name" value="PROGRAMMED CELL DEATH PROTEIN 5"/>
    <property type="match status" value="1"/>
</dbReference>
<gene>
    <name evidence="2" type="ORF">QR46_3095</name>
</gene>
<dbReference type="GO" id="GO:0005634">
    <property type="term" value="C:nucleus"/>
    <property type="evidence" value="ECO:0007669"/>
    <property type="project" value="TreeGrafter"/>
</dbReference>
<dbReference type="SUPFAM" id="SSF46950">
    <property type="entry name" value="Double-stranded DNA-binding domain"/>
    <property type="match status" value="1"/>
</dbReference>
<dbReference type="Proteomes" id="UP000070089">
    <property type="component" value="Unassembled WGS sequence"/>
</dbReference>
<evidence type="ECO:0000256" key="1">
    <source>
        <dbReference type="ARBA" id="ARBA00010490"/>
    </source>
</evidence>
<comment type="caution">
    <text evidence="2">The sequence shown here is derived from an EMBL/GenBank/DDBJ whole genome shotgun (WGS) entry which is preliminary data.</text>
</comment>
<protein>
    <submittedName>
        <fullName evidence="2">Double-stranded DNA-binding domain family protein</fullName>
    </submittedName>
</protein>
<proteinExistence type="inferred from homology"/>
<dbReference type="Gene3D" id="1.10.8.140">
    <property type="entry name" value="PDCD5-like"/>
    <property type="match status" value="1"/>
</dbReference>
<organism evidence="2 3">
    <name type="scientific">Giardia duodenalis assemblage B</name>
    <dbReference type="NCBI Taxonomy" id="1394984"/>
    <lineage>
        <taxon>Eukaryota</taxon>
        <taxon>Metamonada</taxon>
        <taxon>Diplomonadida</taxon>
        <taxon>Hexamitidae</taxon>
        <taxon>Giardiinae</taxon>
        <taxon>Giardia</taxon>
    </lineage>
</organism>
<dbReference type="InterPro" id="IPR036883">
    <property type="entry name" value="PDCD5-like_sf"/>
</dbReference>
<dbReference type="VEuPathDB" id="GiardiaDB:QR46_3095"/>
<reference evidence="2 3" key="1">
    <citation type="journal article" date="2015" name="Mol. Biochem. Parasitol.">
        <title>Identification of polymorphic genes for use in assemblage B genotyping assays through comparative genomics of multiple assemblage B Giardia duodenalis isolates.</title>
        <authorList>
            <person name="Wielinga C."/>
            <person name="Thompson R.C."/>
            <person name="Monis P."/>
            <person name="Ryan U."/>
        </authorList>
    </citation>
    <scope>NUCLEOTIDE SEQUENCE [LARGE SCALE GENOMIC DNA]</scope>
    <source>
        <strain evidence="2 3">BAH15c1</strain>
    </source>
</reference>
<sequence length="140" mass="15280">MYQPSAYIPKTSAQKKEEADIEDKKNSILAIFLTPDAKERLRRIELVSPERASRVEAILLQQMQRGQLAPQSVTDDMLKGLLEQLTDVHTRGLVVGGLDVADEATGSGKVIISRRGAGTLVGVADSLDSQNKSDDEELSF</sequence>
<accession>A0A132NSB1</accession>
<dbReference type="FunFam" id="1.10.8.140:FF:000005">
    <property type="entry name" value="Unplaced genomic scaffold supercont2.21, whole genome shotgun sequence"/>
    <property type="match status" value="1"/>
</dbReference>
<dbReference type="Pfam" id="PF01984">
    <property type="entry name" value="dsDNA_bind"/>
    <property type="match status" value="1"/>
</dbReference>
<dbReference type="PANTHER" id="PTHR10840:SF0">
    <property type="entry name" value="PROGRAMMED CELL DEATH PROTEIN 5"/>
    <property type="match status" value="1"/>
</dbReference>
<evidence type="ECO:0000313" key="2">
    <source>
        <dbReference type="EMBL" id="KWX12917.1"/>
    </source>
</evidence>
<dbReference type="AlphaFoldDB" id="A0A132NSB1"/>
<comment type="similarity">
    <text evidence="1">Belongs to the PDCD5 family.</text>
</comment>
<dbReference type="GO" id="GO:0005829">
    <property type="term" value="C:cytosol"/>
    <property type="evidence" value="ECO:0007669"/>
    <property type="project" value="TreeGrafter"/>
</dbReference>
<dbReference type="InterPro" id="IPR002836">
    <property type="entry name" value="PDCD5-like"/>
</dbReference>
<evidence type="ECO:0000313" key="3">
    <source>
        <dbReference type="Proteomes" id="UP000070089"/>
    </source>
</evidence>
<dbReference type="EMBL" id="JXTI01000093">
    <property type="protein sequence ID" value="KWX12917.1"/>
    <property type="molecule type" value="Genomic_DNA"/>
</dbReference>